<feature type="transmembrane region" description="Helical" evidence="3">
    <location>
        <begin position="48"/>
        <end position="64"/>
    </location>
</feature>
<keyword evidence="3" id="KW-0812">Transmembrane</keyword>
<dbReference type="PANTHER" id="PTHR45138">
    <property type="entry name" value="REGULATORY COMPONENTS OF SENSORY TRANSDUCTION SYSTEM"/>
    <property type="match status" value="1"/>
</dbReference>
<dbReference type="PROSITE" id="PS50887">
    <property type="entry name" value="GGDEF"/>
    <property type="match status" value="1"/>
</dbReference>
<dbReference type="SMART" id="SM00267">
    <property type="entry name" value="GGDEF"/>
    <property type="match status" value="1"/>
</dbReference>
<evidence type="ECO:0000313" key="5">
    <source>
        <dbReference type="EMBL" id="GAA0854340.1"/>
    </source>
</evidence>
<name>A0ABN1LE77_9ALTE</name>
<dbReference type="Gene3D" id="3.30.70.270">
    <property type="match status" value="1"/>
</dbReference>
<feature type="transmembrane region" description="Helical" evidence="3">
    <location>
        <begin position="131"/>
        <end position="149"/>
    </location>
</feature>
<dbReference type="InterPro" id="IPR000160">
    <property type="entry name" value="GGDEF_dom"/>
</dbReference>
<evidence type="ECO:0000313" key="6">
    <source>
        <dbReference type="Proteomes" id="UP001500359"/>
    </source>
</evidence>
<feature type="domain" description="GGDEF" evidence="4">
    <location>
        <begin position="227"/>
        <end position="356"/>
    </location>
</feature>
<feature type="transmembrane region" description="Helical" evidence="3">
    <location>
        <begin position="76"/>
        <end position="97"/>
    </location>
</feature>
<feature type="transmembrane region" description="Helical" evidence="3">
    <location>
        <begin position="17"/>
        <end position="36"/>
    </location>
</feature>
<dbReference type="RefSeq" id="WP_343857085.1">
    <property type="nucleotide sequence ID" value="NZ_BAAAFD010000002.1"/>
</dbReference>
<feature type="transmembrane region" description="Helical" evidence="3">
    <location>
        <begin position="161"/>
        <end position="180"/>
    </location>
</feature>
<dbReference type="Proteomes" id="UP001500359">
    <property type="component" value="Unassembled WGS sequence"/>
</dbReference>
<dbReference type="PANTHER" id="PTHR45138:SF9">
    <property type="entry name" value="DIGUANYLATE CYCLASE DGCM-RELATED"/>
    <property type="match status" value="1"/>
</dbReference>
<evidence type="ECO:0000256" key="3">
    <source>
        <dbReference type="SAM" id="Phobius"/>
    </source>
</evidence>
<keyword evidence="3" id="KW-0472">Membrane</keyword>
<dbReference type="InterPro" id="IPR029787">
    <property type="entry name" value="Nucleotide_cyclase"/>
</dbReference>
<dbReference type="InterPro" id="IPR043128">
    <property type="entry name" value="Rev_trsase/Diguanyl_cyclase"/>
</dbReference>
<dbReference type="EMBL" id="BAAAFD010000002">
    <property type="protein sequence ID" value="GAA0854340.1"/>
    <property type="molecule type" value="Genomic_DNA"/>
</dbReference>
<proteinExistence type="predicted"/>
<evidence type="ECO:0000256" key="1">
    <source>
        <dbReference type="ARBA" id="ARBA00012528"/>
    </source>
</evidence>
<reference evidence="5 6" key="1">
    <citation type="journal article" date="2019" name="Int. J. Syst. Evol. Microbiol.">
        <title>The Global Catalogue of Microorganisms (GCM) 10K type strain sequencing project: providing services to taxonomists for standard genome sequencing and annotation.</title>
        <authorList>
            <consortium name="The Broad Institute Genomics Platform"/>
            <consortium name="The Broad Institute Genome Sequencing Center for Infectious Disease"/>
            <person name="Wu L."/>
            <person name="Ma J."/>
        </authorList>
    </citation>
    <scope>NUCLEOTIDE SEQUENCE [LARGE SCALE GENOMIC DNA]</scope>
    <source>
        <strain evidence="5 6">JCM 15896</strain>
    </source>
</reference>
<dbReference type="NCBIfam" id="TIGR00254">
    <property type="entry name" value="GGDEF"/>
    <property type="match status" value="1"/>
</dbReference>
<dbReference type="EC" id="2.7.7.65" evidence="1"/>
<dbReference type="InterPro" id="IPR050469">
    <property type="entry name" value="Diguanylate_Cyclase"/>
</dbReference>
<feature type="transmembrane region" description="Helical" evidence="3">
    <location>
        <begin position="103"/>
        <end position="124"/>
    </location>
</feature>
<dbReference type="SUPFAM" id="SSF55073">
    <property type="entry name" value="Nucleotide cyclase"/>
    <property type="match status" value="1"/>
</dbReference>
<comment type="caution">
    <text evidence="5">The sequence shown here is derived from an EMBL/GenBank/DDBJ whole genome shotgun (WGS) entry which is preliminary data.</text>
</comment>
<protein>
    <recommendedName>
        <fullName evidence="1">diguanylate cyclase</fullName>
        <ecNumber evidence="1">2.7.7.65</ecNumber>
    </recommendedName>
</protein>
<dbReference type="Pfam" id="PF00990">
    <property type="entry name" value="GGDEF"/>
    <property type="match status" value="1"/>
</dbReference>
<sequence>MPENNLARNLSHKDKDVVFLNVLRIGIIVILVLWIVEKRAGLTHYFDDIGYGLTIVMTTFFYILSRFFNRTRLAKILVFIYVACYLLMLAIVGFIQAAQSGEIYSIASTLQWVPIIYILAFLFLNKRLAIVGALTVYLILVCMLFMTYTGLFPVHNPELRVLMVNMGLAHGLYIVCMYAVMRLRQASVRQTVKAMEMEQAANLDALLNIANRRYLQSLMDRHVKESKAVSILLLDVDHFKQINDTYGHTEGDEVLKKVVLYIKQSLRPVDVFGRWGGEEFLILADVQEEENALSLANRIRHNVATQFAAHEPSATISIGVAEYDGSGDIENTLNYADKALYLAKERGRNQVVMHHSGVGH</sequence>
<gene>
    <name evidence="5" type="ORF">GCM10009114_09690</name>
</gene>
<dbReference type="CDD" id="cd01949">
    <property type="entry name" value="GGDEF"/>
    <property type="match status" value="1"/>
</dbReference>
<comment type="catalytic activity">
    <reaction evidence="2">
        <text>2 GTP = 3',3'-c-di-GMP + 2 diphosphate</text>
        <dbReference type="Rhea" id="RHEA:24898"/>
        <dbReference type="ChEBI" id="CHEBI:33019"/>
        <dbReference type="ChEBI" id="CHEBI:37565"/>
        <dbReference type="ChEBI" id="CHEBI:58805"/>
        <dbReference type="EC" id="2.7.7.65"/>
    </reaction>
</comment>
<keyword evidence="3" id="KW-1133">Transmembrane helix</keyword>
<evidence type="ECO:0000259" key="4">
    <source>
        <dbReference type="PROSITE" id="PS50887"/>
    </source>
</evidence>
<keyword evidence="6" id="KW-1185">Reference proteome</keyword>
<accession>A0ABN1LE77</accession>
<organism evidence="5 6">
    <name type="scientific">Aliiglaciecola litoralis</name>
    <dbReference type="NCBI Taxonomy" id="582857"/>
    <lineage>
        <taxon>Bacteria</taxon>
        <taxon>Pseudomonadati</taxon>
        <taxon>Pseudomonadota</taxon>
        <taxon>Gammaproteobacteria</taxon>
        <taxon>Alteromonadales</taxon>
        <taxon>Alteromonadaceae</taxon>
        <taxon>Aliiglaciecola</taxon>
    </lineage>
</organism>
<evidence type="ECO:0000256" key="2">
    <source>
        <dbReference type="ARBA" id="ARBA00034247"/>
    </source>
</evidence>